<sequence length="201" mass="22713">MNVNVFFRCFSLLGGLLILSGCVAGQNIRLAYEPMAQPSSPLNIVVAVEVNDKRPFITSGDKAHSYIGHYRAGLGNTWDVTTQNKEPLATLIRKDLEADLHSLGFTLGDAEMVEKRVRVEIADWNFDTYINGKFWYDCRVWVLDRSGRTLAEHQLKETVVIKGSFWVGAKYAFEREMPNIYRVIIGKMVRDTPAAVTALKR</sequence>
<evidence type="ECO:0000313" key="1">
    <source>
        <dbReference type="EMBL" id="TRO79719.1"/>
    </source>
</evidence>
<dbReference type="AlphaFoldDB" id="A0A550J8Z9"/>
<evidence type="ECO:0000313" key="2">
    <source>
        <dbReference type="Proteomes" id="UP000317155"/>
    </source>
</evidence>
<keyword evidence="2" id="KW-1185">Reference proteome</keyword>
<dbReference type="EMBL" id="VJVV01000009">
    <property type="protein sequence ID" value="TRO79719.1"/>
    <property type="molecule type" value="Genomic_DNA"/>
</dbReference>
<proteinExistence type="predicted"/>
<accession>A0A550J8Z9</accession>
<comment type="caution">
    <text evidence="1">The sequence shown here is derived from an EMBL/GenBank/DDBJ whole genome shotgun (WGS) entry which is preliminary data.</text>
</comment>
<protein>
    <submittedName>
        <fullName evidence="1">Uncharacterized protein</fullName>
    </submittedName>
</protein>
<organism evidence="1 2">
    <name type="scientific">Trichloromonas acetexigens</name>
    <dbReference type="NCBI Taxonomy" id="38815"/>
    <lineage>
        <taxon>Bacteria</taxon>
        <taxon>Pseudomonadati</taxon>
        <taxon>Thermodesulfobacteriota</taxon>
        <taxon>Desulfuromonadia</taxon>
        <taxon>Desulfuromonadales</taxon>
        <taxon>Trichloromonadaceae</taxon>
        <taxon>Trichloromonas</taxon>
    </lineage>
</organism>
<dbReference type="RefSeq" id="WP_092058804.1">
    <property type="nucleotide sequence ID" value="NZ_FOJJ01000041.1"/>
</dbReference>
<reference evidence="1 2" key="1">
    <citation type="submission" date="2019-07" db="EMBL/GenBank/DDBJ databases">
        <title>Insights of Desulfuromonas acetexigens electromicrobiology.</title>
        <authorList>
            <person name="Katuri K."/>
            <person name="Sapireddy V."/>
            <person name="Shaw D.R."/>
            <person name="Saikaly P."/>
        </authorList>
    </citation>
    <scope>NUCLEOTIDE SEQUENCE [LARGE SCALE GENOMIC DNA]</scope>
    <source>
        <strain evidence="1 2">2873</strain>
    </source>
</reference>
<dbReference type="Proteomes" id="UP000317155">
    <property type="component" value="Unassembled WGS sequence"/>
</dbReference>
<gene>
    <name evidence="1" type="ORF">FL622_12470</name>
</gene>
<name>A0A550J8Z9_9BACT</name>
<dbReference type="OrthoDB" id="6989177at2"/>